<dbReference type="EMBL" id="JANHOH010000001">
    <property type="protein sequence ID" value="MCQ6956668.1"/>
    <property type="molecule type" value="Genomic_DNA"/>
</dbReference>
<evidence type="ECO:0000313" key="2">
    <source>
        <dbReference type="EMBL" id="MCQ6956668.1"/>
    </source>
</evidence>
<evidence type="ECO:0000256" key="1">
    <source>
        <dbReference type="SAM" id="SignalP"/>
    </source>
</evidence>
<protein>
    <submittedName>
        <fullName evidence="2">Uncharacterized protein</fullName>
    </submittedName>
</protein>
<accession>A0ABT1SWU1</accession>
<organism evidence="2 3">
    <name type="scientific">Mucilaginibacter aquariorum</name>
    <dbReference type="NCBI Taxonomy" id="2967225"/>
    <lineage>
        <taxon>Bacteria</taxon>
        <taxon>Pseudomonadati</taxon>
        <taxon>Bacteroidota</taxon>
        <taxon>Sphingobacteriia</taxon>
        <taxon>Sphingobacteriales</taxon>
        <taxon>Sphingobacteriaceae</taxon>
        <taxon>Mucilaginibacter</taxon>
    </lineage>
</organism>
<comment type="caution">
    <text evidence="2">The sequence shown here is derived from an EMBL/GenBank/DDBJ whole genome shotgun (WGS) entry which is preliminary data.</text>
</comment>
<dbReference type="RefSeq" id="WP_256536880.1">
    <property type="nucleotide sequence ID" value="NZ_JANHOH010000001.1"/>
</dbReference>
<keyword evidence="1" id="KW-0732">Signal</keyword>
<name>A0ABT1SWU1_9SPHI</name>
<sequence>MKQLLLSTLFFFFATTCSAQSNLISYDDLSYVLHNNINKADTFFVAKGYTLTKKDEKKNIRKYDLKIPGGTYVTTSLRSDGKRMFIEMETNELAQYNMLYNSIAQYVNKENSTADVQYFRVKDLGEIYVMVNDAVPYNPTRREYSIRIVSDKSITAYN</sequence>
<feature type="chain" id="PRO_5046663127" evidence="1">
    <location>
        <begin position="20"/>
        <end position="158"/>
    </location>
</feature>
<feature type="signal peptide" evidence="1">
    <location>
        <begin position="1"/>
        <end position="19"/>
    </location>
</feature>
<proteinExistence type="predicted"/>
<keyword evidence="3" id="KW-1185">Reference proteome</keyword>
<evidence type="ECO:0000313" key="3">
    <source>
        <dbReference type="Proteomes" id="UP001204376"/>
    </source>
</evidence>
<reference evidence="2 3" key="1">
    <citation type="submission" date="2022-07" db="EMBL/GenBank/DDBJ databases">
        <title>Mucilaginibacter sp. JC4.</title>
        <authorList>
            <person name="Le V."/>
            <person name="Ko S.-R."/>
            <person name="Ahn C.-Y."/>
            <person name="Oh H.-M."/>
        </authorList>
    </citation>
    <scope>NUCLEOTIDE SEQUENCE [LARGE SCALE GENOMIC DNA]</scope>
    <source>
        <strain evidence="2 3">JC4</strain>
    </source>
</reference>
<dbReference type="Proteomes" id="UP001204376">
    <property type="component" value="Unassembled WGS sequence"/>
</dbReference>
<gene>
    <name evidence="2" type="ORF">NPE20_01805</name>
</gene>